<reference evidence="3" key="1">
    <citation type="submission" date="2020-10" db="EMBL/GenBank/DDBJ databases">
        <authorList>
            <person name="Kusch S."/>
        </authorList>
    </citation>
    <scope>NUCLEOTIDE SEQUENCE</scope>
    <source>
        <strain evidence="3">SwB9</strain>
    </source>
</reference>
<evidence type="ECO:0000256" key="2">
    <source>
        <dbReference type="SAM" id="SignalP"/>
    </source>
</evidence>
<dbReference type="InterPro" id="IPR021476">
    <property type="entry name" value="Egh16-like"/>
</dbReference>
<organism evidence="3 4">
    <name type="scientific">Sclerotinia trifoliorum</name>
    <dbReference type="NCBI Taxonomy" id="28548"/>
    <lineage>
        <taxon>Eukaryota</taxon>
        <taxon>Fungi</taxon>
        <taxon>Dikarya</taxon>
        <taxon>Ascomycota</taxon>
        <taxon>Pezizomycotina</taxon>
        <taxon>Leotiomycetes</taxon>
        <taxon>Helotiales</taxon>
        <taxon>Sclerotiniaceae</taxon>
        <taxon>Sclerotinia</taxon>
    </lineage>
</organism>
<proteinExistence type="predicted"/>
<evidence type="ECO:0000313" key="3">
    <source>
        <dbReference type="EMBL" id="CAD6439603.1"/>
    </source>
</evidence>
<dbReference type="OrthoDB" id="3241054at2759"/>
<dbReference type="PANTHER" id="PTHR34618:SF3">
    <property type="entry name" value="GEGH 16 PROTEIN"/>
    <property type="match status" value="1"/>
</dbReference>
<dbReference type="Proteomes" id="UP000624404">
    <property type="component" value="Unassembled WGS sequence"/>
</dbReference>
<feature type="region of interest" description="Disordered" evidence="1">
    <location>
        <begin position="285"/>
        <end position="405"/>
    </location>
</feature>
<dbReference type="Pfam" id="PF11327">
    <property type="entry name" value="Egh16-like"/>
    <property type="match status" value="1"/>
</dbReference>
<keyword evidence="2" id="KW-0732">Signal</keyword>
<dbReference type="AlphaFoldDB" id="A0A8H2ZJZ5"/>
<feature type="chain" id="PRO_5034704179" evidence="2">
    <location>
        <begin position="18"/>
        <end position="405"/>
    </location>
</feature>
<feature type="signal peptide" evidence="2">
    <location>
        <begin position="1"/>
        <end position="17"/>
    </location>
</feature>
<accession>A0A8H2ZJZ5</accession>
<protein>
    <submittedName>
        <fullName evidence="3">1389ef61-1de8-4f3c-9be4-3879b0305a09</fullName>
    </submittedName>
</protein>
<name>A0A8H2ZJZ5_9HELO</name>
<feature type="compositionally biased region" description="Low complexity" evidence="1">
    <location>
        <begin position="285"/>
        <end position="302"/>
    </location>
</feature>
<comment type="caution">
    <text evidence="3">The sequence shown here is derived from an EMBL/GenBank/DDBJ whole genome shotgun (WGS) entry which is preliminary data.</text>
</comment>
<feature type="compositionally biased region" description="Gly residues" evidence="1">
    <location>
        <begin position="321"/>
        <end position="332"/>
    </location>
</feature>
<evidence type="ECO:0000313" key="4">
    <source>
        <dbReference type="Proteomes" id="UP000624404"/>
    </source>
</evidence>
<feature type="compositionally biased region" description="Gly residues" evidence="1">
    <location>
        <begin position="303"/>
        <end position="313"/>
    </location>
</feature>
<sequence length="405" mass="41258">MYTSILFQAALLSVAQAHGVILAAQGIAGSPASVGFKVDGSIARNCTSISPCQQDTTIIRDSEIAANIVNECGRTELSGNIDVGENTENALAAKAVTQVKAGTLMTITIHQVNADGAGPYSCDLDQTSNAGIISQNLTVTNNVPGVNGLSQAKTQDFNITVQMPDNLACTGASTGNICTVRCRNNAVAGPFGGCFPVQQIDVAATNNTANSITTAQTLKGIEAQVQENNVDLPVAIAANQAAGSAEGVKGFAGANALLSASVTSVASPVMTLPVVNGGANSTIANTTSSASSATQTPTKANGSGKGNGNGSGKGKGKGKGDGNGRGNGGNGNGNANTKGNENENEDENEDGNENASTNANETENENSNEDQNRENNNNNNQARKPPTLKWANRLFQSDTWEDPSN</sequence>
<dbReference type="EMBL" id="CAJHIA010000002">
    <property type="protein sequence ID" value="CAD6439603.1"/>
    <property type="molecule type" value="Genomic_DNA"/>
</dbReference>
<gene>
    <name evidence="3" type="ORF">SCLTRI_LOCUS974</name>
</gene>
<keyword evidence="4" id="KW-1185">Reference proteome</keyword>
<feature type="compositionally biased region" description="Acidic residues" evidence="1">
    <location>
        <begin position="342"/>
        <end position="352"/>
    </location>
</feature>
<dbReference type="PANTHER" id="PTHR34618">
    <property type="entry name" value="SURFACE PROTEIN MAS1, PUTATIVE-RELATED"/>
    <property type="match status" value="1"/>
</dbReference>
<evidence type="ECO:0000256" key="1">
    <source>
        <dbReference type="SAM" id="MobiDB-lite"/>
    </source>
</evidence>